<dbReference type="PANTHER" id="PTHR43384">
    <property type="entry name" value="SEPTUM SITE-DETERMINING PROTEIN MIND HOMOLOG, CHLOROPLASTIC-RELATED"/>
    <property type="match status" value="1"/>
</dbReference>
<proteinExistence type="predicted"/>
<comment type="caution">
    <text evidence="2">The sequence shown here is derived from an EMBL/GenBank/DDBJ whole genome shotgun (WGS) entry which is preliminary data.</text>
</comment>
<dbReference type="SUPFAM" id="SSF52540">
    <property type="entry name" value="P-loop containing nucleoside triphosphate hydrolases"/>
    <property type="match status" value="1"/>
</dbReference>
<organism evidence="2 3">
    <name type="scientific">Cryobacterium flavum</name>
    <dbReference type="NCBI Taxonomy" id="1424659"/>
    <lineage>
        <taxon>Bacteria</taxon>
        <taxon>Bacillati</taxon>
        <taxon>Actinomycetota</taxon>
        <taxon>Actinomycetes</taxon>
        <taxon>Micrococcales</taxon>
        <taxon>Microbacteriaceae</taxon>
        <taxon>Cryobacterium</taxon>
    </lineage>
</organism>
<evidence type="ECO:0000313" key="2">
    <source>
        <dbReference type="EMBL" id="TFB74456.1"/>
    </source>
</evidence>
<evidence type="ECO:0000259" key="1">
    <source>
        <dbReference type="Pfam" id="PF13614"/>
    </source>
</evidence>
<reference evidence="2 3" key="1">
    <citation type="submission" date="2019-03" db="EMBL/GenBank/DDBJ databases">
        <title>Genomics of glacier-inhabiting Cryobacterium strains.</title>
        <authorList>
            <person name="Liu Q."/>
            <person name="Xin Y.-H."/>
        </authorList>
    </citation>
    <scope>NUCLEOTIDE SEQUENCE [LARGE SCALE GENOMIC DNA]</scope>
    <source>
        <strain evidence="2 3">Hh8</strain>
    </source>
</reference>
<protein>
    <submittedName>
        <fullName evidence="2">MinD/ParA family protein</fullName>
    </submittedName>
</protein>
<sequence length="309" mass="32048">MQSFGPLPQGSPVGANPVSDQVIVEMPDGPVGLAAATSTQPAAQDLPPTGSPPRRRIIAVVAAKGGLGKTTVATNLAVGLARLAPHSVVLIDADVQFGDVAMALSLEPALTLPDVVLGNAVDDLMVLKSSLTAHSSGFYTVCGSDQPDAGDRVTGDQLGHLINQLADVFQYIIIDTAPGLGDHALAALELATDAVFLCDMTVPSARGLRKELAVLDRIGIMPPARHVVLNLADRRSGLSVRDVEATIGVPVDVAVPRSTLVSVSTNRGVPVLQEGGRSPVARALDRLVARFDAGAPKKTFQLHKRVDIS</sequence>
<dbReference type="Gene3D" id="3.40.50.300">
    <property type="entry name" value="P-loop containing nucleotide triphosphate hydrolases"/>
    <property type="match status" value="1"/>
</dbReference>
<dbReference type="InterPro" id="IPR025669">
    <property type="entry name" value="AAA_dom"/>
</dbReference>
<dbReference type="EMBL" id="SOFD01000035">
    <property type="protein sequence ID" value="TFB74456.1"/>
    <property type="molecule type" value="Genomic_DNA"/>
</dbReference>
<dbReference type="InterPro" id="IPR027417">
    <property type="entry name" value="P-loop_NTPase"/>
</dbReference>
<gene>
    <name evidence="2" type="ORF">E3O21_13815</name>
</gene>
<dbReference type="InterPro" id="IPR050625">
    <property type="entry name" value="ParA/MinD_ATPase"/>
</dbReference>
<dbReference type="Pfam" id="PF13614">
    <property type="entry name" value="AAA_31"/>
    <property type="match status" value="1"/>
</dbReference>
<keyword evidence="3" id="KW-1185">Reference proteome</keyword>
<name>A0ABY2HZJ2_9MICO</name>
<evidence type="ECO:0000313" key="3">
    <source>
        <dbReference type="Proteomes" id="UP000298252"/>
    </source>
</evidence>
<feature type="domain" description="AAA" evidence="1">
    <location>
        <begin position="56"/>
        <end position="215"/>
    </location>
</feature>
<accession>A0ABY2HZJ2</accession>
<dbReference type="Proteomes" id="UP000298252">
    <property type="component" value="Unassembled WGS sequence"/>
</dbReference>
<dbReference type="PANTHER" id="PTHR43384:SF13">
    <property type="entry name" value="SLR0110 PROTEIN"/>
    <property type="match status" value="1"/>
</dbReference>